<dbReference type="AlphaFoldDB" id="A0A915K279"/>
<feature type="signal peptide" evidence="1">
    <location>
        <begin position="1"/>
        <end position="29"/>
    </location>
</feature>
<reference evidence="3" key="1">
    <citation type="submission" date="2022-11" db="UniProtKB">
        <authorList>
            <consortium name="WormBaseParasite"/>
        </authorList>
    </citation>
    <scope>IDENTIFICATION</scope>
</reference>
<sequence length="114" mass="12159">MANLGNSFLAFLTGLTILFFLSTPSTSSAIGILISRIFRKNPPQGHLQNGVRNNRVSHSSQHSSCINGVSSHLPFEAFEQMTLTALVGAFSASIGCPTRQPLGMGQMHPLAFDG</sequence>
<evidence type="ECO:0000313" key="2">
    <source>
        <dbReference type="Proteomes" id="UP000887565"/>
    </source>
</evidence>
<name>A0A915K279_ROMCU</name>
<feature type="chain" id="PRO_5036778985" evidence="1">
    <location>
        <begin position="30"/>
        <end position="114"/>
    </location>
</feature>
<evidence type="ECO:0000313" key="3">
    <source>
        <dbReference type="WBParaSite" id="nRc.2.0.1.t31918-RA"/>
    </source>
</evidence>
<accession>A0A915K279</accession>
<organism evidence="2 3">
    <name type="scientific">Romanomermis culicivorax</name>
    <name type="common">Nematode worm</name>
    <dbReference type="NCBI Taxonomy" id="13658"/>
    <lineage>
        <taxon>Eukaryota</taxon>
        <taxon>Metazoa</taxon>
        <taxon>Ecdysozoa</taxon>
        <taxon>Nematoda</taxon>
        <taxon>Enoplea</taxon>
        <taxon>Dorylaimia</taxon>
        <taxon>Mermithida</taxon>
        <taxon>Mermithoidea</taxon>
        <taxon>Mermithidae</taxon>
        <taxon>Romanomermis</taxon>
    </lineage>
</organism>
<protein>
    <submittedName>
        <fullName evidence="3">Uncharacterized protein</fullName>
    </submittedName>
</protein>
<keyword evidence="1" id="KW-0732">Signal</keyword>
<proteinExistence type="predicted"/>
<evidence type="ECO:0000256" key="1">
    <source>
        <dbReference type="SAM" id="SignalP"/>
    </source>
</evidence>
<dbReference type="Proteomes" id="UP000887565">
    <property type="component" value="Unplaced"/>
</dbReference>
<dbReference type="WBParaSite" id="nRc.2.0.1.t31918-RA">
    <property type="protein sequence ID" value="nRc.2.0.1.t31918-RA"/>
    <property type="gene ID" value="nRc.2.0.1.g31918"/>
</dbReference>
<keyword evidence="2" id="KW-1185">Reference proteome</keyword>